<organism evidence="2 3">
    <name type="scientific">Candidatus Cryptobacteroides faecipullorum</name>
    <dbReference type="NCBI Taxonomy" id="2840764"/>
    <lineage>
        <taxon>Bacteria</taxon>
        <taxon>Pseudomonadati</taxon>
        <taxon>Bacteroidota</taxon>
        <taxon>Bacteroidia</taxon>
        <taxon>Bacteroidales</taxon>
        <taxon>Candidatus Cryptobacteroides</taxon>
    </lineage>
</organism>
<evidence type="ECO:0000313" key="3">
    <source>
        <dbReference type="Proteomes" id="UP000823660"/>
    </source>
</evidence>
<dbReference type="EMBL" id="JADIMH010000018">
    <property type="protein sequence ID" value="MBO8466860.1"/>
    <property type="molecule type" value="Genomic_DNA"/>
</dbReference>
<gene>
    <name evidence="2" type="ORF">IAB99_03760</name>
</gene>
<comment type="caution">
    <text evidence="2">The sequence shown here is derived from an EMBL/GenBank/DDBJ whole genome shotgun (WGS) entry which is preliminary data.</text>
</comment>
<evidence type="ECO:0000259" key="1">
    <source>
        <dbReference type="Pfam" id="PF22708"/>
    </source>
</evidence>
<evidence type="ECO:0000313" key="2">
    <source>
        <dbReference type="EMBL" id="MBO8466860.1"/>
    </source>
</evidence>
<reference evidence="2" key="1">
    <citation type="submission" date="2020-10" db="EMBL/GenBank/DDBJ databases">
        <authorList>
            <person name="Gilroy R."/>
        </authorList>
    </citation>
    <scope>NUCLEOTIDE SEQUENCE</scope>
    <source>
        <strain evidence="2">B1-15692</strain>
    </source>
</reference>
<feature type="domain" description="TOTE conflict systems S1/CSD-like" evidence="1">
    <location>
        <begin position="107"/>
        <end position="155"/>
    </location>
</feature>
<proteinExistence type="predicted"/>
<reference evidence="2" key="2">
    <citation type="journal article" date="2021" name="PeerJ">
        <title>Extensive microbial diversity within the chicken gut microbiome revealed by metagenomics and culture.</title>
        <authorList>
            <person name="Gilroy R."/>
            <person name="Ravi A."/>
            <person name="Getino M."/>
            <person name="Pursley I."/>
            <person name="Horton D.L."/>
            <person name="Alikhan N.F."/>
            <person name="Baker D."/>
            <person name="Gharbi K."/>
            <person name="Hall N."/>
            <person name="Watson M."/>
            <person name="Adriaenssens E.M."/>
            <person name="Foster-Nyarko E."/>
            <person name="Jarju S."/>
            <person name="Secka A."/>
            <person name="Antonio M."/>
            <person name="Oren A."/>
            <person name="Chaudhuri R.R."/>
            <person name="La Ragione R."/>
            <person name="Hildebrand F."/>
            <person name="Pallen M.J."/>
        </authorList>
    </citation>
    <scope>NUCLEOTIDE SEQUENCE</scope>
    <source>
        <strain evidence="2">B1-15692</strain>
    </source>
</reference>
<protein>
    <recommendedName>
        <fullName evidence="1">TOTE conflict systems S1/CSD-like domain-containing protein</fullName>
    </recommendedName>
</protein>
<dbReference type="InterPro" id="IPR054426">
    <property type="entry name" value="S1CSD-TOTE-1"/>
</dbReference>
<dbReference type="AlphaFoldDB" id="A0A9D9I703"/>
<dbReference type="Proteomes" id="UP000823660">
    <property type="component" value="Unassembled WGS sequence"/>
</dbReference>
<name>A0A9D9I703_9BACT</name>
<sequence>MTKTEAGAGFLPLAVKKKDTADWSLFEWKYGHVGHVNKEKKVYHIFDEDSNPIFAHYGRQEFTEGDFVRFREYSKKISDRIRFFAVEISKCTEDEAIPHFRCRLAGVDDVNEKKRLFHFVLGPGKISGILHYDRTDLRPAVGDFLYIHYYVRQRKETSSGAVKKVIEVLKAEPTFETDPEIVRTISGDLCLKYRGETDWFAYNGNEYPSSADFAFIGDYYVHKSILSKYRITSDCHVTAQAIYTGDGKWKVFKIYKDQE</sequence>
<dbReference type="Pfam" id="PF22708">
    <property type="entry name" value="S1CSD-TOTE-1"/>
    <property type="match status" value="1"/>
</dbReference>
<accession>A0A9D9I703</accession>